<organism evidence="2 3">
    <name type="scientific">Teratosphaeria nubilosa</name>
    <dbReference type="NCBI Taxonomy" id="161662"/>
    <lineage>
        <taxon>Eukaryota</taxon>
        <taxon>Fungi</taxon>
        <taxon>Dikarya</taxon>
        <taxon>Ascomycota</taxon>
        <taxon>Pezizomycotina</taxon>
        <taxon>Dothideomycetes</taxon>
        <taxon>Dothideomycetidae</taxon>
        <taxon>Mycosphaerellales</taxon>
        <taxon>Teratosphaeriaceae</taxon>
        <taxon>Teratosphaeria</taxon>
    </lineage>
</organism>
<dbReference type="EMBL" id="ML995834">
    <property type="protein sequence ID" value="KAF2769368.1"/>
    <property type="molecule type" value="Genomic_DNA"/>
</dbReference>
<gene>
    <name evidence="2" type="ORF">EJ03DRAFT_374529</name>
</gene>
<proteinExistence type="predicted"/>
<keyword evidence="3" id="KW-1185">Reference proteome</keyword>
<evidence type="ECO:0000313" key="3">
    <source>
        <dbReference type="Proteomes" id="UP000799436"/>
    </source>
</evidence>
<evidence type="ECO:0000256" key="1">
    <source>
        <dbReference type="SAM" id="SignalP"/>
    </source>
</evidence>
<feature type="chain" id="PRO_5026263417" evidence="1">
    <location>
        <begin position="21"/>
        <end position="130"/>
    </location>
</feature>
<dbReference type="AlphaFoldDB" id="A0A6G1LAC2"/>
<protein>
    <submittedName>
        <fullName evidence="2">Uncharacterized protein</fullName>
    </submittedName>
</protein>
<sequence>MAPKPLLLLALTTPPLLTSALPQPTPLHPHLHLQKRTLGGVTLSTGANFTGNETHVGFPVDECIDLNGFAGNTLAFRPDEGTECYLMQGKCNSELPYADLYNNSTDVGDLSGYGWIRDCQSYMCFAAVYF</sequence>
<accession>A0A6G1LAC2</accession>
<name>A0A6G1LAC2_9PEZI</name>
<dbReference type="OrthoDB" id="2910287at2759"/>
<feature type="signal peptide" evidence="1">
    <location>
        <begin position="1"/>
        <end position="20"/>
    </location>
</feature>
<dbReference type="Proteomes" id="UP000799436">
    <property type="component" value="Unassembled WGS sequence"/>
</dbReference>
<keyword evidence="1" id="KW-0732">Signal</keyword>
<reference evidence="2" key="1">
    <citation type="journal article" date="2020" name="Stud. Mycol.">
        <title>101 Dothideomycetes genomes: a test case for predicting lifestyles and emergence of pathogens.</title>
        <authorList>
            <person name="Haridas S."/>
            <person name="Albert R."/>
            <person name="Binder M."/>
            <person name="Bloem J."/>
            <person name="Labutti K."/>
            <person name="Salamov A."/>
            <person name="Andreopoulos B."/>
            <person name="Baker S."/>
            <person name="Barry K."/>
            <person name="Bills G."/>
            <person name="Bluhm B."/>
            <person name="Cannon C."/>
            <person name="Castanera R."/>
            <person name="Culley D."/>
            <person name="Daum C."/>
            <person name="Ezra D."/>
            <person name="Gonzalez J."/>
            <person name="Henrissat B."/>
            <person name="Kuo A."/>
            <person name="Liang C."/>
            <person name="Lipzen A."/>
            <person name="Lutzoni F."/>
            <person name="Magnuson J."/>
            <person name="Mondo S."/>
            <person name="Nolan M."/>
            <person name="Ohm R."/>
            <person name="Pangilinan J."/>
            <person name="Park H.-J."/>
            <person name="Ramirez L."/>
            <person name="Alfaro M."/>
            <person name="Sun H."/>
            <person name="Tritt A."/>
            <person name="Yoshinaga Y."/>
            <person name="Zwiers L.-H."/>
            <person name="Turgeon B."/>
            <person name="Goodwin S."/>
            <person name="Spatafora J."/>
            <person name="Crous P."/>
            <person name="Grigoriev I."/>
        </authorList>
    </citation>
    <scope>NUCLEOTIDE SEQUENCE</scope>
    <source>
        <strain evidence="2">CBS 116005</strain>
    </source>
</reference>
<evidence type="ECO:0000313" key="2">
    <source>
        <dbReference type="EMBL" id="KAF2769368.1"/>
    </source>
</evidence>